<dbReference type="EMBL" id="CABDVU010000001">
    <property type="protein sequence ID" value="VTN12778.1"/>
    <property type="molecule type" value="Genomic_DNA"/>
</dbReference>
<reference evidence="2 3" key="1">
    <citation type="submission" date="2019-04" db="EMBL/GenBank/DDBJ databases">
        <authorList>
            <consortium name="Pathogen Informatics"/>
        </authorList>
    </citation>
    <scope>NUCLEOTIDE SEQUENCE [LARGE SCALE GENOMIC DNA]</scope>
    <source>
        <strain evidence="2 3">NCTC9185</strain>
    </source>
</reference>
<proteinExistence type="predicted"/>
<feature type="region of interest" description="Disordered" evidence="1">
    <location>
        <begin position="157"/>
        <end position="184"/>
    </location>
</feature>
<dbReference type="Proteomes" id="UP000339249">
    <property type="component" value="Unassembled WGS sequence"/>
</dbReference>
<dbReference type="AlphaFoldDB" id="A0A4U9D9A6"/>
<feature type="region of interest" description="Disordered" evidence="1">
    <location>
        <begin position="1"/>
        <end position="23"/>
    </location>
</feature>
<sequence length="184" mass="20368">MLAEHVAGGAGDIRHNSGFTPGQRVQQARFPGVRAPGNHHLHSFTQQAALTGLGANRVEIGHHVVKLGLYFAVGRENHFLIREVDGRFDVDTQVRQRFHQVVNARGEGALQRVQRRTRRLLGAGVNQVSNRLGLSQVELIIEKRAFGELSRVSNAQARKRQDALSSRSRMTGPPCPAARGHLRR</sequence>
<accession>A0A4U9D9A6</accession>
<organism evidence="2 3">
    <name type="scientific">Raoultella terrigena</name>
    <name type="common">Klebsiella terrigena</name>
    <dbReference type="NCBI Taxonomy" id="577"/>
    <lineage>
        <taxon>Bacteria</taxon>
        <taxon>Pseudomonadati</taxon>
        <taxon>Pseudomonadota</taxon>
        <taxon>Gammaproteobacteria</taxon>
        <taxon>Enterobacterales</taxon>
        <taxon>Enterobacteriaceae</taxon>
        <taxon>Klebsiella/Raoultella group</taxon>
        <taxon>Raoultella</taxon>
    </lineage>
</organism>
<protein>
    <submittedName>
        <fullName evidence="2">Uncharacterized protein</fullName>
    </submittedName>
</protein>
<evidence type="ECO:0000313" key="2">
    <source>
        <dbReference type="EMBL" id="VTN12778.1"/>
    </source>
</evidence>
<name>A0A4U9D9A6_RAOTE</name>
<evidence type="ECO:0000313" key="3">
    <source>
        <dbReference type="Proteomes" id="UP000339249"/>
    </source>
</evidence>
<gene>
    <name evidence="2" type="ORF">NCTC9185_04764</name>
</gene>
<evidence type="ECO:0000256" key="1">
    <source>
        <dbReference type="SAM" id="MobiDB-lite"/>
    </source>
</evidence>